<feature type="compositionally biased region" description="Polar residues" evidence="1">
    <location>
        <begin position="167"/>
        <end position="176"/>
    </location>
</feature>
<dbReference type="PANTHER" id="PTHR31949">
    <property type="entry name" value="GASTRIC MUCIN-LIKE PROTEIN"/>
    <property type="match status" value="1"/>
</dbReference>
<feature type="compositionally biased region" description="Low complexity" evidence="1">
    <location>
        <begin position="136"/>
        <end position="150"/>
    </location>
</feature>
<evidence type="ECO:0000313" key="3">
    <source>
        <dbReference type="Proteomes" id="UP001085076"/>
    </source>
</evidence>
<keyword evidence="3" id="KW-1185">Reference proteome</keyword>
<dbReference type="GO" id="GO:0055028">
    <property type="term" value="C:cortical microtubule"/>
    <property type="evidence" value="ECO:0007669"/>
    <property type="project" value="TreeGrafter"/>
</dbReference>
<reference evidence="2" key="2">
    <citation type="journal article" date="2022" name="Hortic Res">
        <title>The genome of Dioscorea zingiberensis sheds light on the biosynthesis, origin and evolution of the medicinally important diosgenin saponins.</title>
        <authorList>
            <person name="Li Y."/>
            <person name="Tan C."/>
            <person name="Li Z."/>
            <person name="Guo J."/>
            <person name="Li S."/>
            <person name="Chen X."/>
            <person name="Wang C."/>
            <person name="Dai X."/>
            <person name="Yang H."/>
            <person name="Song W."/>
            <person name="Hou L."/>
            <person name="Xu J."/>
            <person name="Tong Z."/>
            <person name="Xu A."/>
            <person name="Yuan X."/>
            <person name="Wang W."/>
            <person name="Yang Q."/>
            <person name="Chen L."/>
            <person name="Sun Z."/>
            <person name="Wang K."/>
            <person name="Pan B."/>
            <person name="Chen J."/>
            <person name="Bao Y."/>
            <person name="Liu F."/>
            <person name="Qi X."/>
            <person name="Gang D.R."/>
            <person name="Wen J."/>
            <person name="Li J."/>
        </authorList>
    </citation>
    <scope>NUCLEOTIDE SEQUENCE</scope>
    <source>
        <strain evidence="2">Dzin_1.0</strain>
    </source>
</reference>
<proteinExistence type="predicted"/>
<dbReference type="PANTHER" id="PTHR31949:SF6">
    <property type="entry name" value="DUF4005 DOMAIN-CONTAINING PROTEIN"/>
    <property type="match status" value="1"/>
</dbReference>
<dbReference type="EMBL" id="JAGGNH010000006">
    <property type="protein sequence ID" value="KAJ0969356.1"/>
    <property type="molecule type" value="Genomic_DNA"/>
</dbReference>
<feature type="region of interest" description="Disordered" evidence="1">
    <location>
        <begin position="366"/>
        <end position="411"/>
    </location>
</feature>
<feature type="region of interest" description="Disordered" evidence="1">
    <location>
        <begin position="116"/>
        <end position="179"/>
    </location>
</feature>
<feature type="compositionally biased region" description="Basic and acidic residues" evidence="1">
    <location>
        <begin position="368"/>
        <end position="387"/>
    </location>
</feature>
<evidence type="ECO:0000313" key="2">
    <source>
        <dbReference type="EMBL" id="KAJ0969356.1"/>
    </source>
</evidence>
<dbReference type="GO" id="GO:0043622">
    <property type="term" value="P:cortical microtubule organization"/>
    <property type="evidence" value="ECO:0007669"/>
    <property type="project" value="TreeGrafter"/>
</dbReference>
<feature type="compositionally biased region" description="Polar residues" evidence="1">
    <location>
        <begin position="253"/>
        <end position="266"/>
    </location>
</feature>
<reference evidence="2" key="1">
    <citation type="submission" date="2021-03" db="EMBL/GenBank/DDBJ databases">
        <authorList>
            <person name="Li Z."/>
            <person name="Yang C."/>
        </authorList>
    </citation>
    <scope>NUCLEOTIDE SEQUENCE</scope>
    <source>
        <strain evidence="2">Dzin_1.0</strain>
        <tissue evidence="2">Leaf</tissue>
    </source>
</reference>
<dbReference type="Proteomes" id="UP001085076">
    <property type="component" value="Miscellaneous, Linkage group lg06"/>
</dbReference>
<accession>A0A9D5CA63</accession>
<organism evidence="2 3">
    <name type="scientific">Dioscorea zingiberensis</name>
    <dbReference type="NCBI Taxonomy" id="325984"/>
    <lineage>
        <taxon>Eukaryota</taxon>
        <taxon>Viridiplantae</taxon>
        <taxon>Streptophyta</taxon>
        <taxon>Embryophyta</taxon>
        <taxon>Tracheophyta</taxon>
        <taxon>Spermatophyta</taxon>
        <taxon>Magnoliopsida</taxon>
        <taxon>Liliopsida</taxon>
        <taxon>Dioscoreales</taxon>
        <taxon>Dioscoreaceae</taxon>
        <taxon>Dioscorea</taxon>
    </lineage>
</organism>
<sequence length="442" mass="48879">MSTDRRRGHGRPPSARRDRDEDLILFKEMFKHEKERNVSLLQPVSDEFEPNQGNYPLYKIAPGKKGADFLVADGKNDYDWLKTPPATPLFPSLDLEADDPLLNMAVHKELPILQPIKPSRFSSNSERTKPSQRTKSPSPTSAASSSSSTSVTPRLKPQSPAGGRTTHIPTSLINNHQRIKPIPVITATSNPNSNSKLRSRALGIPPSLPEFTDDTPRNLIVKTEMIEKRSSSTMRGRMAVTAAMAAEEKQESGRVNNRRVSCSPSTMRGRGTMELGGGKEKSTGGDGRVVVGSRMVERMMNARRTMAAGDEKPATPVRAAAAGEYEGTGFGRFMKNLDEKKNQSEGKVRSVIRLRSSMPTTDNVLGRETIRDEKKNQINESEGETRPMIRLRSSTPTTTNNRESPRLSTPEFETRVLRGRLNGETKTIVKKGTNSRNRCGLC</sequence>
<name>A0A9D5CA63_9LILI</name>
<feature type="region of interest" description="Disordered" evidence="1">
    <location>
        <begin position="246"/>
        <end position="287"/>
    </location>
</feature>
<dbReference type="AlphaFoldDB" id="A0A9D5CA63"/>
<gene>
    <name evidence="2" type="ORF">J5N97_022233</name>
</gene>
<protein>
    <submittedName>
        <fullName evidence="2">Uncharacterized protein</fullName>
    </submittedName>
</protein>
<comment type="caution">
    <text evidence="2">The sequence shown here is derived from an EMBL/GenBank/DDBJ whole genome shotgun (WGS) entry which is preliminary data.</text>
</comment>
<dbReference type="OrthoDB" id="1929779at2759"/>
<feature type="compositionally biased region" description="Polar residues" evidence="1">
    <location>
        <begin position="392"/>
        <end position="402"/>
    </location>
</feature>
<evidence type="ECO:0000256" key="1">
    <source>
        <dbReference type="SAM" id="MobiDB-lite"/>
    </source>
</evidence>
<feature type="compositionally biased region" description="Polar residues" evidence="1">
    <location>
        <begin position="120"/>
        <end position="135"/>
    </location>
</feature>